<feature type="chain" id="PRO_5039317858" description="Lipoprotein" evidence="8">
    <location>
        <begin position="20"/>
        <end position="270"/>
    </location>
</feature>
<evidence type="ECO:0000256" key="8">
    <source>
        <dbReference type="SAM" id="SignalP"/>
    </source>
</evidence>
<keyword evidence="2 8" id="KW-0732">Signal</keyword>
<sequence>MKKALGLLASGFLALALTACGGSQTSSTAINEKKIVVGVTSGLHEQILEKVKEVAAKDGLEVELKVFSDFQMPNIALVEKEIDANSYQSIPFLETYKKEHKADLVGVGQTVLNPMGMYSKKIKSLDELKEGDKLGLPSDPTNSVRALMLFQSAGLIKLKDGVGDEATVLDIAENPRKLQFVELDAAQIAKQLDDLTAAAINTSYAIKNNLKPGKDSLFLEQKESKHHNIIVVRSENKDDVAVQKLVKAYQNDEVKKFVEDTFEGSVIPVW</sequence>
<evidence type="ECO:0000313" key="12">
    <source>
        <dbReference type="Proteomes" id="UP000319578"/>
    </source>
</evidence>
<evidence type="ECO:0000256" key="7">
    <source>
        <dbReference type="PIRSR" id="PIRSR002854-1"/>
    </source>
</evidence>
<evidence type="ECO:0000313" key="10">
    <source>
        <dbReference type="EMBL" id="KNB73113.1"/>
    </source>
</evidence>
<accession>A0A0K9YWP5</accession>
<gene>
    <name evidence="10" type="ORF">ADS79_03820</name>
    <name evidence="9" type="ORF">BRE01_22490</name>
</gene>
<dbReference type="PATRIC" id="fig|54915.3.peg.6136"/>
<dbReference type="RefSeq" id="WP_049737103.1">
    <property type="nucleotide sequence ID" value="NZ_BJON01000008.1"/>
</dbReference>
<dbReference type="CDD" id="cd13526">
    <property type="entry name" value="PBP2_lipoprotein_MetQ_like"/>
    <property type="match status" value="1"/>
</dbReference>
<evidence type="ECO:0000256" key="1">
    <source>
        <dbReference type="ARBA" id="ARBA00004635"/>
    </source>
</evidence>
<name>A0A0K9YWP5_9BACL</name>
<dbReference type="OrthoDB" id="9812878at2"/>
<keyword evidence="5 6" id="KW-0449">Lipoprotein</keyword>
<dbReference type="Proteomes" id="UP000036834">
    <property type="component" value="Unassembled WGS sequence"/>
</dbReference>
<organism evidence="10 11">
    <name type="scientific">Brevibacillus reuszeri</name>
    <dbReference type="NCBI Taxonomy" id="54915"/>
    <lineage>
        <taxon>Bacteria</taxon>
        <taxon>Bacillati</taxon>
        <taxon>Bacillota</taxon>
        <taxon>Bacilli</taxon>
        <taxon>Bacillales</taxon>
        <taxon>Paenibacillaceae</taxon>
        <taxon>Brevibacillus</taxon>
    </lineage>
</organism>
<evidence type="ECO:0000313" key="9">
    <source>
        <dbReference type="EMBL" id="GED68547.1"/>
    </source>
</evidence>
<evidence type="ECO:0000256" key="3">
    <source>
        <dbReference type="ARBA" id="ARBA00023136"/>
    </source>
</evidence>
<dbReference type="PROSITE" id="PS51257">
    <property type="entry name" value="PROKAR_LIPOPROTEIN"/>
    <property type="match status" value="1"/>
</dbReference>
<dbReference type="EMBL" id="BJON01000008">
    <property type="protein sequence ID" value="GED68547.1"/>
    <property type="molecule type" value="Genomic_DNA"/>
</dbReference>
<evidence type="ECO:0000256" key="2">
    <source>
        <dbReference type="ARBA" id="ARBA00022729"/>
    </source>
</evidence>
<reference evidence="11" key="1">
    <citation type="submission" date="2015-07" db="EMBL/GenBank/DDBJ databases">
        <title>Genome sequencing project for genomic taxonomy and phylogenomics of Bacillus-like bacteria.</title>
        <authorList>
            <person name="Liu B."/>
            <person name="Wang J."/>
            <person name="Zhu Y."/>
            <person name="Liu G."/>
            <person name="Chen Q."/>
            <person name="Chen Z."/>
            <person name="Lan J."/>
            <person name="Che J."/>
            <person name="Ge C."/>
            <person name="Shi H."/>
            <person name="Pan Z."/>
            <person name="Liu X."/>
        </authorList>
    </citation>
    <scope>NUCLEOTIDE SEQUENCE [LARGE SCALE GENOMIC DNA]</scope>
    <source>
        <strain evidence="11">DSM 9887</strain>
    </source>
</reference>
<dbReference type="STRING" id="54915.ADS79_03820"/>
<keyword evidence="10" id="KW-0223">Dioxygenase</keyword>
<reference evidence="10" key="2">
    <citation type="submission" date="2015-07" db="EMBL/GenBank/DDBJ databases">
        <title>MeaNS - Measles Nucleotide Surveillance Program.</title>
        <authorList>
            <person name="Tran T."/>
            <person name="Druce J."/>
        </authorList>
    </citation>
    <scope>NUCLEOTIDE SEQUENCE</scope>
    <source>
        <strain evidence="10">DSM 9887</strain>
    </source>
</reference>
<dbReference type="EMBL" id="LGIQ01000005">
    <property type="protein sequence ID" value="KNB73113.1"/>
    <property type="molecule type" value="Genomic_DNA"/>
</dbReference>
<dbReference type="Gene3D" id="3.40.190.10">
    <property type="entry name" value="Periplasmic binding protein-like II"/>
    <property type="match status" value="2"/>
</dbReference>
<dbReference type="Pfam" id="PF03180">
    <property type="entry name" value="Lipoprotein_9"/>
    <property type="match status" value="1"/>
</dbReference>
<comment type="caution">
    <text evidence="10">The sequence shown here is derived from an EMBL/GenBank/DDBJ whole genome shotgun (WGS) entry which is preliminary data.</text>
</comment>
<evidence type="ECO:0000256" key="6">
    <source>
        <dbReference type="PIRNR" id="PIRNR002854"/>
    </source>
</evidence>
<dbReference type="PANTHER" id="PTHR30429:SF1">
    <property type="entry name" value="D-METHIONINE-BINDING LIPOPROTEIN METQ-RELATED"/>
    <property type="match status" value="1"/>
</dbReference>
<comment type="similarity">
    <text evidence="6">Belongs to the nlpA lipoprotein family.</text>
</comment>
<dbReference type="SUPFAM" id="SSF53850">
    <property type="entry name" value="Periplasmic binding protein-like II"/>
    <property type="match status" value="1"/>
</dbReference>
<evidence type="ECO:0000256" key="5">
    <source>
        <dbReference type="ARBA" id="ARBA00023288"/>
    </source>
</evidence>
<dbReference type="InterPro" id="IPR004872">
    <property type="entry name" value="Lipoprotein_NlpA"/>
</dbReference>
<dbReference type="GO" id="GO:0016020">
    <property type="term" value="C:membrane"/>
    <property type="evidence" value="ECO:0007669"/>
    <property type="project" value="UniProtKB-SubCell"/>
</dbReference>
<proteinExistence type="inferred from homology"/>
<keyword evidence="4" id="KW-0564">Palmitate</keyword>
<evidence type="ECO:0000256" key="4">
    <source>
        <dbReference type="ARBA" id="ARBA00023139"/>
    </source>
</evidence>
<dbReference type="PANTHER" id="PTHR30429">
    <property type="entry name" value="D-METHIONINE-BINDING LIPOPROTEIN METQ"/>
    <property type="match status" value="1"/>
</dbReference>
<comment type="subcellular location">
    <subcellularLocation>
        <location evidence="1">Membrane</location>
        <topology evidence="1">Lipid-anchor</topology>
    </subcellularLocation>
</comment>
<dbReference type="GO" id="GO:0051213">
    <property type="term" value="F:dioxygenase activity"/>
    <property type="evidence" value="ECO:0007669"/>
    <property type="project" value="UniProtKB-KW"/>
</dbReference>
<dbReference type="NCBIfam" id="TIGR00363">
    <property type="entry name" value="MetQ/NlpA family lipoprotein"/>
    <property type="match status" value="1"/>
</dbReference>
<dbReference type="Proteomes" id="UP000319578">
    <property type="component" value="Unassembled WGS sequence"/>
</dbReference>
<evidence type="ECO:0000313" key="11">
    <source>
        <dbReference type="Proteomes" id="UP000036834"/>
    </source>
</evidence>
<dbReference type="AlphaFoldDB" id="A0A0K9YWP5"/>
<dbReference type="PIRSF" id="PIRSF002854">
    <property type="entry name" value="MetQ"/>
    <property type="match status" value="1"/>
</dbReference>
<protein>
    <recommendedName>
        <fullName evidence="6">Lipoprotein</fullName>
    </recommendedName>
</protein>
<reference evidence="9 12" key="3">
    <citation type="submission" date="2019-06" db="EMBL/GenBank/DDBJ databases">
        <title>Whole genome shotgun sequence of Brevibacillus reuszeri NBRC 15719.</title>
        <authorList>
            <person name="Hosoyama A."/>
            <person name="Uohara A."/>
            <person name="Ohji S."/>
            <person name="Ichikawa N."/>
        </authorList>
    </citation>
    <scope>NUCLEOTIDE SEQUENCE [LARGE SCALE GENOMIC DNA]</scope>
    <source>
        <strain evidence="9 12">NBRC 15719</strain>
    </source>
</reference>
<keyword evidence="10" id="KW-0560">Oxidoreductase</keyword>
<keyword evidence="12" id="KW-1185">Reference proteome</keyword>
<feature type="lipid moiety-binding region" description="S-diacylglycerol cysteine" evidence="7">
    <location>
        <position position="20"/>
    </location>
</feature>
<keyword evidence="3" id="KW-0472">Membrane</keyword>
<feature type="signal peptide" evidence="8">
    <location>
        <begin position="1"/>
        <end position="19"/>
    </location>
</feature>